<keyword evidence="3" id="KW-1185">Reference proteome</keyword>
<reference evidence="2 3" key="1">
    <citation type="journal article" date="2011" name="J. Gen. Appl. Microbiol.">
        <title>Draft genome sequencing of the enigmatic yeast Saitoella complicata.</title>
        <authorList>
            <person name="Nishida H."/>
            <person name="Hamamoto M."/>
            <person name="Sugiyama J."/>
        </authorList>
    </citation>
    <scope>NUCLEOTIDE SEQUENCE [LARGE SCALE GENOMIC DNA]</scope>
    <source>
        <strain evidence="2 3">NRRL Y-17804</strain>
    </source>
</reference>
<name>A0A0E9NNP6_SAICN</name>
<comment type="caution">
    <text evidence="2">The sequence shown here is derived from an EMBL/GenBank/DDBJ whole genome shotgun (WGS) entry which is preliminary data.</text>
</comment>
<feature type="transmembrane region" description="Helical" evidence="1">
    <location>
        <begin position="51"/>
        <end position="80"/>
    </location>
</feature>
<dbReference type="GO" id="GO:0015171">
    <property type="term" value="F:amino acid transmembrane transporter activity"/>
    <property type="evidence" value="ECO:0007669"/>
    <property type="project" value="TreeGrafter"/>
</dbReference>
<dbReference type="EMBL" id="BACD03000047">
    <property type="protein sequence ID" value="GAO51497.1"/>
    <property type="molecule type" value="Genomic_DNA"/>
</dbReference>
<keyword evidence="1" id="KW-1133">Transmembrane helix</keyword>
<reference evidence="2 3" key="2">
    <citation type="journal article" date="2014" name="J. Gen. Appl. Microbiol.">
        <title>The early diverging ascomycetous budding yeast Saitoella complicata has three histone deacetylases belonging to the Clr6, Hos2, and Rpd3 lineages.</title>
        <authorList>
            <person name="Nishida H."/>
            <person name="Matsumoto T."/>
            <person name="Kondo S."/>
            <person name="Hamamoto M."/>
            <person name="Yoshikawa H."/>
        </authorList>
    </citation>
    <scope>NUCLEOTIDE SEQUENCE [LARGE SCALE GENOMIC DNA]</scope>
    <source>
        <strain evidence="2 3">NRRL Y-17804</strain>
    </source>
</reference>
<reference evidence="2 3" key="3">
    <citation type="journal article" date="2015" name="Genome Announc.">
        <title>Draft Genome Sequence of the Archiascomycetous Yeast Saitoella complicata.</title>
        <authorList>
            <person name="Yamauchi K."/>
            <person name="Kondo S."/>
            <person name="Hamamoto M."/>
            <person name="Takahashi Y."/>
            <person name="Ogura Y."/>
            <person name="Hayashi T."/>
            <person name="Nishida H."/>
        </authorList>
    </citation>
    <scope>NUCLEOTIDE SEQUENCE [LARGE SCALE GENOMIC DNA]</scope>
    <source>
        <strain evidence="2 3">NRRL Y-17804</strain>
    </source>
</reference>
<sequence length="116" mass="13394">MDYDRPEISKSAIKEAELEMERLDIESGQVEIHADKYSTVKRGLKSRHIQFIAIGFAVFFGEFNGANFVAAYIGLLIYFVSMARWWVWKRSGLVPYAEMDFVTGKAEIDAEELDYR</sequence>
<dbReference type="RefSeq" id="XP_019027055.1">
    <property type="nucleotide sequence ID" value="XM_019166558.1"/>
</dbReference>
<evidence type="ECO:0000313" key="3">
    <source>
        <dbReference type="Proteomes" id="UP000033140"/>
    </source>
</evidence>
<dbReference type="GO" id="GO:0016020">
    <property type="term" value="C:membrane"/>
    <property type="evidence" value="ECO:0007669"/>
    <property type="project" value="TreeGrafter"/>
</dbReference>
<evidence type="ECO:0000313" key="2">
    <source>
        <dbReference type="EMBL" id="GAO51497.1"/>
    </source>
</evidence>
<gene>
    <name evidence="2" type="ORF">G7K_5596-t1</name>
</gene>
<keyword evidence="1" id="KW-0812">Transmembrane</keyword>
<dbReference type="PANTHER" id="PTHR43341">
    <property type="entry name" value="AMINO ACID PERMEASE"/>
    <property type="match status" value="1"/>
</dbReference>
<evidence type="ECO:0008006" key="4">
    <source>
        <dbReference type="Google" id="ProtNLM"/>
    </source>
</evidence>
<accession>A0A0E9NNP6</accession>
<dbReference type="AlphaFoldDB" id="A0A0E9NNP6"/>
<dbReference type="PANTHER" id="PTHR43341:SF21">
    <property type="entry name" value="GENERAL AMINO ACID PERMEASE-RELATED"/>
    <property type="match status" value="1"/>
</dbReference>
<keyword evidence="1" id="KW-0472">Membrane</keyword>
<dbReference type="InterPro" id="IPR050524">
    <property type="entry name" value="APC_YAT"/>
</dbReference>
<organism evidence="2 3">
    <name type="scientific">Saitoella complicata (strain BCRC 22490 / CBS 7301 / JCM 7358 / NBRC 10748 / NRRL Y-17804)</name>
    <dbReference type="NCBI Taxonomy" id="698492"/>
    <lineage>
        <taxon>Eukaryota</taxon>
        <taxon>Fungi</taxon>
        <taxon>Dikarya</taxon>
        <taxon>Ascomycota</taxon>
        <taxon>Taphrinomycotina</taxon>
        <taxon>Taphrinomycotina incertae sedis</taxon>
        <taxon>Saitoella</taxon>
    </lineage>
</organism>
<evidence type="ECO:0000256" key="1">
    <source>
        <dbReference type="SAM" id="Phobius"/>
    </source>
</evidence>
<protein>
    <recommendedName>
        <fullName evidence="4">SAYSvFN domain-containing protein</fullName>
    </recommendedName>
</protein>
<dbReference type="OrthoDB" id="5428943at2759"/>
<proteinExistence type="predicted"/>
<dbReference type="Proteomes" id="UP000033140">
    <property type="component" value="Unassembled WGS sequence"/>
</dbReference>